<dbReference type="InterPro" id="IPR012337">
    <property type="entry name" value="RNaseH-like_sf"/>
</dbReference>
<keyword evidence="4" id="KW-0233">DNA recombination</keyword>
<organism evidence="6 7">
    <name type="scientific">Butyrivibrio hungatei DSM 14810</name>
    <dbReference type="NCBI Taxonomy" id="1121132"/>
    <lineage>
        <taxon>Bacteria</taxon>
        <taxon>Bacillati</taxon>
        <taxon>Bacillota</taxon>
        <taxon>Clostridia</taxon>
        <taxon>Lachnospirales</taxon>
        <taxon>Lachnospiraceae</taxon>
        <taxon>Butyrivibrio</taxon>
    </lineage>
</organism>
<keyword evidence="2" id="KW-0815">Transposition</keyword>
<dbReference type="RefSeq" id="WP_072701548.1">
    <property type="nucleotide sequence ID" value="NZ_FRDH01000004.1"/>
</dbReference>
<dbReference type="GO" id="GO:0004803">
    <property type="term" value="F:transposase activity"/>
    <property type="evidence" value="ECO:0007669"/>
    <property type="project" value="InterPro"/>
</dbReference>
<dbReference type="Pfam" id="PF01609">
    <property type="entry name" value="DDE_Tnp_1"/>
    <property type="match status" value="1"/>
</dbReference>
<keyword evidence="3" id="KW-0238">DNA-binding</keyword>
<gene>
    <name evidence="6" type="ORF">SAMN02745247_01002</name>
</gene>
<sequence>MKPQIVKDLLMSQIKTVATNAKSFCIDAERNFSRKRKLTMEKVITGIIGMGSGSLTNELLDLFNDSPETPTSSAFCQQRSKITVEAFEAVFRLFSKKLCDSFDDELPVLAVDGSKIQIPTNPDDVDSFLPGSNGQKPYNLLHLNALYNLNHQIYQDAIIQKVKSANEHFALVEMVDRSLLCNALLMADRGYESYNNLAHIQEKGWYFLFRIKDGDYGIKQGLTLPDEDSYDISFELNLTRKQTKEVKELIKDRNHYRCIPSDTVFDYLPPNSRKSDPVRFYKLSFRIVRFPISEETNETIITNLPTDKYPAEEIKKLYASRWGIETSFRDLKYTMGMLDFHSKKVECIQQEIYAHLIMYNFAEMITSHVVIKKKQSRKYTYKANFSVAAHMCRKYYRGITSPPDLETIISRNLVPIRPDRHRDRYQSARIFRGFLYRVA</sequence>
<reference evidence="6 7" key="1">
    <citation type="submission" date="2016-12" db="EMBL/GenBank/DDBJ databases">
        <authorList>
            <person name="Song W.-J."/>
            <person name="Kurnit D.M."/>
        </authorList>
    </citation>
    <scope>NUCLEOTIDE SEQUENCE [LARGE SCALE GENOMIC DNA]</scope>
    <source>
        <strain evidence="6 7">DSM 14810</strain>
    </source>
</reference>
<proteinExistence type="inferred from homology"/>
<dbReference type="InterPro" id="IPR002559">
    <property type="entry name" value="Transposase_11"/>
</dbReference>
<dbReference type="Proteomes" id="UP000184097">
    <property type="component" value="Unassembled WGS sequence"/>
</dbReference>
<name>A0A1M7S4S3_9FIRM</name>
<evidence type="ECO:0000256" key="3">
    <source>
        <dbReference type="ARBA" id="ARBA00023125"/>
    </source>
</evidence>
<dbReference type="GO" id="GO:0003677">
    <property type="term" value="F:DNA binding"/>
    <property type="evidence" value="ECO:0007669"/>
    <property type="project" value="UniProtKB-KW"/>
</dbReference>
<evidence type="ECO:0000256" key="2">
    <source>
        <dbReference type="ARBA" id="ARBA00022578"/>
    </source>
</evidence>
<dbReference type="EMBL" id="FRDH01000004">
    <property type="protein sequence ID" value="SHN53441.1"/>
    <property type="molecule type" value="Genomic_DNA"/>
</dbReference>
<comment type="similarity">
    <text evidence="1">Belongs to the transposase 11 family.</text>
</comment>
<feature type="domain" description="Transposase IS4-like" evidence="5">
    <location>
        <begin position="106"/>
        <end position="361"/>
    </location>
</feature>
<dbReference type="SUPFAM" id="SSF53098">
    <property type="entry name" value="Ribonuclease H-like"/>
    <property type="match status" value="1"/>
</dbReference>
<evidence type="ECO:0000256" key="4">
    <source>
        <dbReference type="ARBA" id="ARBA00023172"/>
    </source>
</evidence>
<evidence type="ECO:0000313" key="6">
    <source>
        <dbReference type="EMBL" id="SHN53441.1"/>
    </source>
</evidence>
<evidence type="ECO:0000256" key="1">
    <source>
        <dbReference type="ARBA" id="ARBA00010075"/>
    </source>
</evidence>
<evidence type="ECO:0000259" key="5">
    <source>
        <dbReference type="Pfam" id="PF01609"/>
    </source>
</evidence>
<dbReference type="PANTHER" id="PTHR33258">
    <property type="entry name" value="TRANSPOSASE INSL FOR INSERTION SEQUENCE ELEMENT IS186A-RELATED"/>
    <property type="match status" value="1"/>
</dbReference>
<dbReference type="AlphaFoldDB" id="A0A1M7S4S3"/>
<dbReference type="NCBIfam" id="NF033592">
    <property type="entry name" value="transpos_IS4_1"/>
    <property type="match status" value="1"/>
</dbReference>
<dbReference type="PANTHER" id="PTHR33258:SF1">
    <property type="entry name" value="TRANSPOSASE INSL FOR INSERTION SEQUENCE ELEMENT IS186A-RELATED"/>
    <property type="match status" value="1"/>
</dbReference>
<accession>A0A1M7S4S3</accession>
<dbReference type="InterPro" id="IPR047952">
    <property type="entry name" value="Transpos_IS4"/>
</dbReference>
<protein>
    <submittedName>
        <fullName evidence="6">Transposase DDE domain-containing protein</fullName>
    </submittedName>
</protein>
<evidence type="ECO:0000313" key="7">
    <source>
        <dbReference type="Proteomes" id="UP000184097"/>
    </source>
</evidence>
<dbReference type="GO" id="GO:0006313">
    <property type="term" value="P:DNA transposition"/>
    <property type="evidence" value="ECO:0007669"/>
    <property type="project" value="InterPro"/>
</dbReference>
<dbReference type="Gene3D" id="3.90.350.10">
    <property type="entry name" value="Transposase Inhibitor Protein From Tn5, Chain A, domain 1"/>
    <property type="match status" value="1"/>
</dbReference>